<dbReference type="GO" id="GO:0005576">
    <property type="term" value="C:extracellular region"/>
    <property type="evidence" value="ECO:0007669"/>
    <property type="project" value="UniProtKB-SubCell"/>
</dbReference>
<dbReference type="EMBL" id="CAXITT010000533">
    <property type="protein sequence ID" value="CAL1543200.1"/>
    <property type="molecule type" value="Genomic_DNA"/>
</dbReference>
<gene>
    <name evidence="11" type="ORF">GSLYS_00016734001</name>
</gene>
<sequence>MMTVSSYPYILMCITFLGHVRVGAYPDGAPETACDSMRPMHYTVKNDQSSELIQPKSWTGLYTLTVNSRGVQPGSDFGVTIASVGANSFKGFLLEARRDGNGTKRFGTFLNKNYTKLICGNSAITHAQGAITFTALTAFWVAPKEPLNNIRFHATLVRQYDEIYLDVTSEFIVGSGVTLVPSVAVLVGVTLINAVTCMFH</sequence>
<dbReference type="InterPro" id="IPR002861">
    <property type="entry name" value="Reeler_dom"/>
</dbReference>
<evidence type="ECO:0000256" key="2">
    <source>
        <dbReference type="ARBA" id="ARBA00008501"/>
    </source>
</evidence>
<dbReference type="InterPro" id="IPR042307">
    <property type="entry name" value="Reeler_sf"/>
</dbReference>
<dbReference type="Pfam" id="PF02014">
    <property type="entry name" value="Reeler"/>
    <property type="match status" value="1"/>
</dbReference>
<dbReference type="CDD" id="cd08544">
    <property type="entry name" value="Reeler"/>
    <property type="match status" value="1"/>
</dbReference>
<evidence type="ECO:0000256" key="4">
    <source>
        <dbReference type="ARBA" id="ARBA00022529"/>
    </source>
</evidence>
<organism evidence="11 12">
    <name type="scientific">Lymnaea stagnalis</name>
    <name type="common">Great pond snail</name>
    <name type="synonym">Helix stagnalis</name>
    <dbReference type="NCBI Taxonomy" id="6523"/>
    <lineage>
        <taxon>Eukaryota</taxon>
        <taxon>Metazoa</taxon>
        <taxon>Spiralia</taxon>
        <taxon>Lophotrochozoa</taxon>
        <taxon>Mollusca</taxon>
        <taxon>Gastropoda</taxon>
        <taxon>Heterobranchia</taxon>
        <taxon>Euthyneura</taxon>
        <taxon>Panpulmonata</taxon>
        <taxon>Hygrophila</taxon>
        <taxon>Lymnaeoidea</taxon>
        <taxon>Lymnaeidae</taxon>
        <taxon>Lymnaea</taxon>
    </lineage>
</organism>
<evidence type="ECO:0000313" key="12">
    <source>
        <dbReference type="Proteomes" id="UP001497497"/>
    </source>
</evidence>
<name>A0AAV2IC35_LYMST</name>
<evidence type="ECO:0000259" key="10">
    <source>
        <dbReference type="PROSITE" id="PS51019"/>
    </source>
</evidence>
<evidence type="ECO:0000313" key="11">
    <source>
        <dbReference type="EMBL" id="CAL1543200.1"/>
    </source>
</evidence>
<keyword evidence="3" id="KW-0964">Secreted</keyword>
<evidence type="ECO:0000256" key="9">
    <source>
        <dbReference type="SAM" id="SignalP"/>
    </source>
</evidence>
<keyword evidence="4" id="KW-0929">Antimicrobial</keyword>
<dbReference type="Proteomes" id="UP001497497">
    <property type="component" value="Unassembled WGS sequence"/>
</dbReference>
<accession>A0AAV2IC35</accession>
<dbReference type="AlphaFoldDB" id="A0AAV2IC35"/>
<dbReference type="PANTHER" id="PTHR45828:SF9">
    <property type="entry name" value="CELL WALL INTEGRITY AND STRESS RESPONSE COMPONENT 4-LIKE-RELATED"/>
    <property type="match status" value="1"/>
</dbReference>
<comment type="subcellular location">
    <subcellularLocation>
        <location evidence="1">Secreted</location>
    </subcellularLocation>
</comment>
<evidence type="ECO:0000256" key="3">
    <source>
        <dbReference type="ARBA" id="ARBA00022525"/>
    </source>
</evidence>
<reference evidence="11 12" key="1">
    <citation type="submission" date="2024-04" db="EMBL/GenBank/DDBJ databases">
        <authorList>
            <consortium name="Genoscope - CEA"/>
            <person name="William W."/>
        </authorList>
    </citation>
    <scope>NUCLEOTIDE SEQUENCE [LARGE SCALE GENOMIC DNA]</scope>
</reference>
<keyword evidence="7" id="KW-0391">Immunity</keyword>
<dbReference type="InterPro" id="IPR051237">
    <property type="entry name" value="Ferric-chelate_Red/DefProt"/>
</dbReference>
<protein>
    <recommendedName>
        <fullName evidence="10">Reelin domain-containing protein</fullName>
    </recommendedName>
</protein>
<comment type="similarity">
    <text evidence="2">Belongs to the insect defense protein family.</text>
</comment>
<keyword evidence="8" id="KW-0044">Antibiotic</keyword>
<dbReference type="GO" id="GO:0042742">
    <property type="term" value="P:defense response to bacterium"/>
    <property type="evidence" value="ECO:0007669"/>
    <property type="project" value="UniProtKB-KW"/>
</dbReference>
<dbReference type="GO" id="GO:0016020">
    <property type="term" value="C:membrane"/>
    <property type="evidence" value="ECO:0007669"/>
    <property type="project" value="TreeGrafter"/>
</dbReference>
<dbReference type="GO" id="GO:0045087">
    <property type="term" value="P:innate immune response"/>
    <property type="evidence" value="ECO:0007669"/>
    <property type="project" value="UniProtKB-KW"/>
</dbReference>
<comment type="caution">
    <text evidence="11">The sequence shown here is derived from an EMBL/GenBank/DDBJ whole genome shotgun (WGS) entry which is preliminary data.</text>
</comment>
<feature type="domain" description="Reelin" evidence="10">
    <location>
        <begin position="19"/>
        <end position="185"/>
    </location>
</feature>
<evidence type="ECO:0000256" key="1">
    <source>
        <dbReference type="ARBA" id="ARBA00004613"/>
    </source>
</evidence>
<proteinExistence type="inferred from homology"/>
<dbReference type="Gene3D" id="2.60.40.4060">
    <property type="entry name" value="Reeler domain"/>
    <property type="match status" value="1"/>
</dbReference>
<evidence type="ECO:0000256" key="5">
    <source>
        <dbReference type="ARBA" id="ARBA00022588"/>
    </source>
</evidence>
<evidence type="ECO:0000256" key="8">
    <source>
        <dbReference type="ARBA" id="ARBA00023022"/>
    </source>
</evidence>
<dbReference type="PROSITE" id="PS51019">
    <property type="entry name" value="REELIN"/>
    <property type="match status" value="1"/>
</dbReference>
<evidence type="ECO:0000256" key="6">
    <source>
        <dbReference type="ARBA" id="ARBA00022729"/>
    </source>
</evidence>
<keyword evidence="6 9" id="KW-0732">Signal</keyword>
<dbReference type="PANTHER" id="PTHR45828">
    <property type="entry name" value="CYTOCHROME B561/FERRIC REDUCTASE TRANSMEMBRANE"/>
    <property type="match status" value="1"/>
</dbReference>
<feature type="chain" id="PRO_5043326575" description="Reelin domain-containing protein" evidence="9">
    <location>
        <begin position="25"/>
        <end position="200"/>
    </location>
</feature>
<keyword evidence="12" id="KW-1185">Reference proteome</keyword>
<evidence type="ECO:0000256" key="7">
    <source>
        <dbReference type="ARBA" id="ARBA00022859"/>
    </source>
</evidence>
<keyword evidence="5" id="KW-0399">Innate immunity</keyword>
<feature type="signal peptide" evidence="9">
    <location>
        <begin position="1"/>
        <end position="24"/>
    </location>
</feature>